<evidence type="ECO:0000313" key="2">
    <source>
        <dbReference type="Proteomes" id="UP000028725"/>
    </source>
</evidence>
<protein>
    <recommendedName>
        <fullName evidence="3">Winged helix DNA-binding domain-containing protein</fullName>
    </recommendedName>
</protein>
<dbReference type="InterPro" id="IPR009351">
    <property type="entry name" value="AlkZ-like"/>
</dbReference>
<dbReference type="Proteomes" id="UP000028725">
    <property type="component" value="Unassembled WGS sequence"/>
</dbReference>
<name>A0A085WRJ3_9BACT</name>
<dbReference type="RefSeq" id="WP_044185217.1">
    <property type="nucleotide sequence ID" value="NZ_JMCB01000003.1"/>
</dbReference>
<organism evidence="1 2">
    <name type="scientific">Hyalangium minutum</name>
    <dbReference type="NCBI Taxonomy" id="394096"/>
    <lineage>
        <taxon>Bacteria</taxon>
        <taxon>Pseudomonadati</taxon>
        <taxon>Myxococcota</taxon>
        <taxon>Myxococcia</taxon>
        <taxon>Myxococcales</taxon>
        <taxon>Cystobacterineae</taxon>
        <taxon>Archangiaceae</taxon>
        <taxon>Hyalangium</taxon>
    </lineage>
</organism>
<evidence type="ECO:0000313" key="1">
    <source>
        <dbReference type="EMBL" id="KFE70306.1"/>
    </source>
</evidence>
<dbReference type="STRING" id="394096.DB31_5348"/>
<sequence>MARTKPAAPAVSVSLEQARAFWHRRQGLAEPGKGSIEETLAATSWPRTLGGVDVYLAVRARLPGLRRQDLDEAVAQSRIQVIPAVRGCIYVVPRAQVPLVLRIAEDQARKRMDKEMEKVGVPQSELSGIGEAVLKVLRKGPLTTDALRKALPEGTVRSLGEKGKKVGISSPLPPALRYLEFEGKLERTLDAGRLDTERYLWRIPAKSPFTGAKVPADAAERNVRLAEIFVRQVGPVTVADFAAWSALSQRDARAAFEKLPVVPVKVEGYADEAFVLEQDVSALKEAQPGATSLSMLAAEDNYLTVHGGPGLLIDPKHHSRAVSQWGSKKGSTLGEVKHLLSRTLLDGERVVGFWEFDPSAGQGVFATFDPLPPKRKKAAQELADNVAMFLKEELGHARSFSLDTMEKVQERAALVKKM</sequence>
<dbReference type="OrthoDB" id="5495411at2"/>
<accession>A0A085WRJ3</accession>
<dbReference type="PANTHER" id="PTHR38479:SF2">
    <property type="entry name" value="WINGED HELIX DNA-BINDING DOMAIN-CONTAINING PROTEIN"/>
    <property type="match status" value="1"/>
</dbReference>
<dbReference type="EMBL" id="JMCB01000003">
    <property type="protein sequence ID" value="KFE70306.1"/>
    <property type="molecule type" value="Genomic_DNA"/>
</dbReference>
<dbReference type="AlphaFoldDB" id="A0A085WRJ3"/>
<dbReference type="PATRIC" id="fig|394096.3.peg.1827"/>
<gene>
    <name evidence="1" type="ORF">DB31_5348</name>
</gene>
<keyword evidence="2" id="KW-1185">Reference proteome</keyword>
<comment type="caution">
    <text evidence="1">The sequence shown here is derived from an EMBL/GenBank/DDBJ whole genome shotgun (WGS) entry which is preliminary data.</text>
</comment>
<reference evidence="1 2" key="1">
    <citation type="submission" date="2014-04" db="EMBL/GenBank/DDBJ databases">
        <title>Genome assembly of Hyalangium minutum DSM 14724.</title>
        <authorList>
            <person name="Sharma G."/>
            <person name="Subramanian S."/>
        </authorList>
    </citation>
    <scope>NUCLEOTIDE SEQUENCE [LARGE SCALE GENOMIC DNA]</scope>
    <source>
        <strain evidence="1 2">DSM 14724</strain>
    </source>
</reference>
<proteinExistence type="predicted"/>
<dbReference type="PANTHER" id="PTHR38479">
    <property type="entry name" value="LMO0824 PROTEIN"/>
    <property type="match status" value="1"/>
</dbReference>
<evidence type="ECO:0008006" key="3">
    <source>
        <dbReference type="Google" id="ProtNLM"/>
    </source>
</evidence>
<dbReference type="Pfam" id="PF06224">
    <property type="entry name" value="AlkZ-like"/>
    <property type="match status" value="1"/>
</dbReference>